<organism evidence="1 2">
    <name type="scientific">Rattus norvegicus</name>
    <name type="common">Rat</name>
    <dbReference type="NCBI Taxonomy" id="10116"/>
    <lineage>
        <taxon>Eukaryota</taxon>
        <taxon>Metazoa</taxon>
        <taxon>Chordata</taxon>
        <taxon>Craniata</taxon>
        <taxon>Vertebrata</taxon>
        <taxon>Euteleostomi</taxon>
        <taxon>Mammalia</taxon>
        <taxon>Eutheria</taxon>
        <taxon>Euarchontoglires</taxon>
        <taxon>Glires</taxon>
        <taxon>Rodentia</taxon>
        <taxon>Myomorpha</taxon>
        <taxon>Muroidea</taxon>
        <taxon>Muridae</taxon>
        <taxon>Murinae</taxon>
        <taxon>Rattus</taxon>
    </lineage>
</organism>
<reference evidence="2" key="1">
    <citation type="submission" date="2005-09" db="EMBL/GenBank/DDBJ databases">
        <authorList>
            <person name="Mural R.J."/>
            <person name="Li P.W."/>
            <person name="Adams M.D."/>
            <person name="Amanatides P.G."/>
            <person name="Baden-Tillson H."/>
            <person name="Barnstead M."/>
            <person name="Chin S.H."/>
            <person name="Dew I."/>
            <person name="Evans C.A."/>
            <person name="Ferriera S."/>
            <person name="Flanigan M."/>
            <person name="Fosler C."/>
            <person name="Glodek A."/>
            <person name="Gu Z."/>
            <person name="Holt R.A."/>
            <person name="Jennings D."/>
            <person name="Kraft C.L."/>
            <person name="Lu F."/>
            <person name="Nguyen T."/>
            <person name="Nusskern D.R."/>
            <person name="Pfannkoch C.M."/>
            <person name="Sitter C."/>
            <person name="Sutton G.G."/>
            <person name="Venter J.C."/>
            <person name="Wang Z."/>
            <person name="Woodage T."/>
            <person name="Zheng X.H."/>
            <person name="Zhong F."/>
        </authorList>
    </citation>
    <scope>NUCLEOTIDE SEQUENCE [LARGE SCALE GENOMIC DNA]</scope>
    <source>
        <strain>BN</strain>
        <strain evidence="2">Sprague-Dawley</strain>
    </source>
</reference>
<evidence type="ECO:0000313" key="1">
    <source>
        <dbReference type="EMBL" id="EDM11625.1"/>
    </source>
</evidence>
<dbReference type="AlphaFoldDB" id="A6JFM9"/>
<sequence length="44" mass="4746">MLASELVHVILESEEGPRLPRPGEKQVHGRACSLGHSVNCLQPA</sequence>
<gene>
    <name evidence="1" type="ORF">rCG_30401</name>
</gene>
<name>A6JFM9_RAT</name>
<protein>
    <submittedName>
        <fullName evidence="1">RCG30401</fullName>
    </submittedName>
</protein>
<proteinExistence type="predicted"/>
<dbReference type="EMBL" id="CH473984">
    <property type="protein sequence ID" value="EDM11625.1"/>
    <property type="molecule type" value="Genomic_DNA"/>
</dbReference>
<dbReference type="Proteomes" id="UP000234681">
    <property type="component" value="Chromosome 5"/>
</dbReference>
<evidence type="ECO:0000313" key="2">
    <source>
        <dbReference type="Proteomes" id="UP000234681"/>
    </source>
</evidence>
<accession>A6JFM9</accession>